<dbReference type="EMBL" id="CM037022">
    <property type="protein sequence ID" value="KAH7667163.1"/>
    <property type="molecule type" value="Genomic_DNA"/>
</dbReference>
<accession>A0ACB7V1S2</accession>
<organism evidence="1 2">
    <name type="scientific">Dioscorea alata</name>
    <name type="common">Purple yam</name>
    <dbReference type="NCBI Taxonomy" id="55571"/>
    <lineage>
        <taxon>Eukaryota</taxon>
        <taxon>Viridiplantae</taxon>
        <taxon>Streptophyta</taxon>
        <taxon>Embryophyta</taxon>
        <taxon>Tracheophyta</taxon>
        <taxon>Spermatophyta</taxon>
        <taxon>Magnoliopsida</taxon>
        <taxon>Liliopsida</taxon>
        <taxon>Dioscoreales</taxon>
        <taxon>Dioscoreaceae</taxon>
        <taxon>Dioscorea</taxon>
    </lineage>
</organism>
<protein>
    <submittedName>
        <fullName evidence="1">Rhomboid-like protein</fullName>
    </submittedName>
</protein>
<gene>
    <name evidence="1" type="ORF">IHE45_12G041700</name>
</gene>
<comment type="caution">
    <text evidence="1">The sequence shown here is derived from an EMBL/GenBank/DDBJ whole genome shotgun (WGS) entry which is preliminary data.</text>
</comment>
<proteinExistence type="predicted"/>
<evidence type="ECO:0000313" key="1">
    <source>
        <dbReference type="EMBL" id="KAH7667163.1"/>
    </source>
</evidence>
<evidence type="ECO:0000313" key="2">
    <source>
        <dbReference type="Proteomes" id="UP000827976"/>
    </source>
</evidence>
<dbReference type="Proteomes" id="UP000827976">
    <property type="component" value="Chromosome 12"/>
</dbReference>
<keyword evidence="2" id="KW-1185">Reference proteome</keyword>
<name>A0ACB7V1S2_DIOAL</name>
<sequence length="119" mass="13510">MLDRHALFFLQVAENKGSIKCWLFTTLSSSLGHILMQLHRGILYLIQHQTHSGLSASLFKVLLFLISATPYARMHEELLPSVIVYLQAWMMEDLANKHIGLLIVPIGNKGLVCLIFYCN</sequence>
<reference evidence="2" key="1">
    <citation type="journal article" date="2022" name="Nat. Commun.">
        <title>Chromosome evolution and the genetic basis of agronomically important traits in greater yam.</title>
        <authorList>
            <person name="Bredeson J.V."/>
            <person name="Lyons J.B."/>
            <person name="Oniyinde I.O."/>
            <person name="Okereke N.R."/>
            <person name="Kolade O."/>
            <person name="Nnabue I."/>
            <person name="Nwadili C.O."/>
            <person name="Hribova E."/>
            <person name="Parker M."/>
            <person name="Nwogha J."/>
            <person name="Shu S."/>
            <person name="Carlson J."/>
            <person name="Kariba R."/>
            <person name="Muthemba S."/>
            <person name="Knop K."/>
            <person name="Barton G.J."/>
            <person name="Sherwood A.V."/>
            <person name="Lopez-Montes A."/>
            <person name="Asiedu R."/>
            <person name="Jamnadass R."/>
            <person name="Muchugi A."/>
            <person name="Goodstein D."/>
            <person name="Egesi C.N."/>
            <person name="Featherston J."/>
            <person name="Asfaw A."/>
            <person name="Simpson G.G."/>
            <person name="Dolezel J."/>
            <person name="Hendre P.S."/>
            <person name="Van Deynze A."/>
            <person name="Kumar P.L."/>
            <person name="Obidiegwu J.E."/>
            <person name="Bhattacharjee R."/>
            <person name="Rokhsar D.S."/>
        </authorList>
    </citation>
    <scope>NUCLEOTIDE SEQUENCE [LARGE SCALE GENOMIC DNA]</scope>
    <source>
        <strain evidence="2">cv. TDa95/00328</strain>
    </source>
</reference>